<dbReference type="GO" id="GO:0016491">
    <property type="term" value="F:oxidoreductase activity"/>
    <property type="evidence" value="ECO:0007669"/>
    <property type="project" value="UniProtKB-KW"/>
</dbReference>
<dbReference type="InterPro" id="IPR036291">
    <property type="entry name" value="NAD(P)-bd_dom_sf"/>
</dbReference>
<dbReference type="PANTHER" id="PTHR44196:SF1">
    <property type="entry name" value="DEHYDROGENASE_REDUCTASE SDR FAMILY MEMBER 7B"/>
    <property type="match status" value="1"/>
</dbReference>
<dbReference type="AlphaFoldDB" id="A0A4R8LRJ8"/>
<dbReference type="PANTHER" id="PTHR44196">
    <property type="entry name" value="DEHYDROGENASE/REDUCTASE SDR FAMILY MEMBER 7B"/>
    <property type="match status" value="1"/>
</dbReference>
<dbReference type="GO" id="GO:0016020">
    <property type="term" value="C:membrane"/>
    <property type="evidence" value="ECO:0007669"/>
    <property type="project" value="TreeGrafter"/>
</dbReference>
<dbReference type="SUPFAM" id="SSF51735">
    <property type="entry name" value="NAD(P)-binding Rossmann-fold domains"/>
    <property type="match status" value="1"/>
</dbReference>
<dbReference type="InterPro" id="IPR057326">
    <property type="entry name" value="KR_dom"/>
</dbReference>
<sequence>MKPIPRGVEKMVNVQGRWALITGASRGVGYQTAVFMAKQGCNLILHSRSLAHTEQLEQDIRSLGVEAYSVAAELGNLDEVARMLDDIERRGTPVDIVFNNAAVQIAYRTDYWKTPIEDFESSFRINFIAPVMICNRLMPKMIERGFGRVINTTSGIRNEPEQSAYAASKAALDKFTKDLASRLEGTNVLINLADPGWCRTDLGGPNAPNSVESVIPGITVGAFVDDGKSGRFFPAQAFTDMSLEDAIRKAESIAPTPYTI</sequence>
<dbReference type="SMART" id="SM00822">
    <property type="entry name" value="PKS_KR"/>
    <property type="match status" value="1"/>
</dbReference>
<proteinExistence type="inferred from homology"/>
<evidence type="ECO:0000259" key="4">
    <source>
        <dbReference type="SMART" id="SM00822"/>
    </source>
</evidence>
<dbReference type="CDD" id="cd05233">
    <property type="entry name" value="SDR_c"/>
    <property type="match status" value="1"/>
</dbReference>
<dbReference type="EMBL" id="SORF01000004">
    <property type="protein sequence ID" value="TDY49712.1"/>
    <property type="molecule type" value="Genomic_DNA"/>
</dbReference>
<dbReference type="PRINTS" id="PR00081">
    <property type="entry name" value="GDHRDH"/>
</dbReference>
<dbReference type="InterPro" id="IPR002347">
    <property type="entry name" value="SDR_fam"/>
</dbReference>
<feature type="domain" description="Ketoreductase" evidence="4">
    <location>
        <begin position="17"/>
        <end position="197"/>
    </location>
</feature>
<dbReference type="Pfam" id="PF00106">
    <property type="entry name" value="adh_short"/>
    <property type="match status" value="1"/>
</dbReference>
<comment type="similarity">
    <text evidence="1 3">Belongs to the short-chain dehydrogenases/reductases (SDR) family.</text>
</comment>
<organism evidence="5 6">
    <name type="scientific">Alicyclobacillus sacchari</name>
    <dbReference type="NCBI Taxonomy" id="392010"/>
    <lineage>
        <taxon>Bacteria</taxon>
        <taxon>Bacillati</taxon>
        <taxon>Bacillota</taxon>
        <taxon>Bacilli</taxon>
        <taxon>Bacillales</taxon>
        <taxon>Alicyclobacillaceae</taxon>
        <taxon>Alicyclobacillus</taxon>
    </lineage>
</organism>
<evidence type="ECO:0000256" key="3">
    <source>
        <dbReference type="RuleBase" id="RU000363"/>
    </source>
</evidence>
<keyword evidence="6" id="KW-1185">Reference proteome</keyword>
<protein>
    <submittedName>
        <fullName evidence="5">Short-subunit dehydrogenase</fullName>
    </submittedName>
</protein>
<comment type="caution">
    <text evidence="5">The sequence shown here is derived from an EMBL/GenBank/DDBJ whole genome shotgun (WGS) entry which is preliminary data.</text>
</comment>
<keyword evidence="2" id="KW-0560">Oxidoreductase</keyword>
<evidence type="ECO:0000313" key="5">
    <source>
        <dbReference type="EMBL" id="TDY49712.1"/>
    </source>
</evidence>
<accession>A0A4R8LRJ8</accession>
<evidence type="ECO:0000313" key="6">
    <source>
        <dbReference type="Proteomes" id="UP000294581"/>
    </source>
</evidence>
<evidence type="ECO:0000256" key="1">
    <source>
        <dbReference type="ARBA" id="ARBA00006484"/>
    </source>
</evidence>
<name>A0A4R8LRJ8_9BACL</name>
<gene>
    <name evidence="5" type="ORF">C7445_104225</name>
</gene>
<dbReference type="Proteomes" id="UP000294581">
    <property type="component" value="Unassembled WGS sequence"/>
</dbReference>
<dbReference type="PRINTS" id="PR00080">
    <property type="entry name" value="SDRFAMILY"/>
</dbReference>
<evidence type="ECO:0000256" key="2">
    <source>
        <dbReference type="ARBA" id="ARBA00023002"/>
    </source>
</evidence>
<reference evidence="5 6" key="1">
    <citation type="submission" date="2019-03" db="EMBL/GenBank/DDBJ databases">
        <title>Genomic Encyclopedia of Type Strains, Phase IV (KMG-IV): sequencing the most valuable type-strain genomes for metagenomic binning, comparative biology and taxonomic classification.</title>
        <authorList>
            <person name="Goeker M."/>
        </authorList>
    </citation>
    <scope>NUCLEOTIDE SEQUENCE [LARGE SCALE GENOMIC DNA]</scope>
    <source>
        <strain evidence="5 6">DSM 17974</strain>
    </source>
</reference>
<dbReference type="Gene3D" id="3.40.50.720">
    <property type="entry name" value="NAD(P)-binding Rossmann-like Domain"/>
    <property type="match status" value="1"/>
</dbReference>